<dbReference type="SMART" id="SM00742">
    <property type="entry name" value="Hr1"/>
    <property type="match status" value="1"/>
</dbReference>
<name>A0A6G1HRI6_9PEZI</name>
<dbReference type="InterPro" id="IPR029452">
    <property type="entry name" value="RICTOR_V"/>
</dbReference>
<dbReference type="InterPro" id="IPR036274">
    <property type="entry name" value="HR1_rpt_sf"/>
</dbReference>
<dbReference type="InterPro" id="IPR011989">
    <property type="entry name" value="ARM-like"/>
</dbReference>
<dbReference type="EMBL" id="ML996700">
    <property type="protein sequence ID" value="KAF2398521.1"/>
    <property type="molecule type" value="Genomic_DNA"/>
</dbReference>
<evidence type="ECO:0000259" key="7">
    <source>
        <dbReference type="SMART" id="SM01310"/>
    </source>
</evidence>
<accession>A0A6G1HRI6</accession>
<keyword evidence="2" id="KW-0175">Coiled coil</keyword>
<feature type="compositionally biased region" description="Acidic residues" evidence="3">
    <location>
        <begin position="1295"/>
        <end position="1304"/>
    </location>
</feature>
<dbReference type="InterPro" id="IPR016024">
    <property type="entry name" value="ARM-type_fold"/>
</dbReference>
<dbReference type="InterPro" id="IPR028268">
    <property type="entry name" value="Pianissimo_fam"/>
</dbReference>
<dbReference type="SMART" id="SM01310">
    <property type="entry name" value="RICTOR_V"/>
    <property type="match status" value="1"/>
</dbReference>
<feature type="region of interest" description="Disordered" evidence="3">
    <location>
        <begin position="644"/>
        <end position="663"/>
    </location>
</feature>
<dbReference type="OrthoDB" id="271111at2759"/>
<dbReference type="Gene3D" id="1.10.287.160">
    <property type="entry name" value="HR1 repeat"/>
    <property type="match status" value="1"/>
</dbReference>
<dbReference type="SUPFAM" id="SSF46585">
    <property type="entry name" value="HR1 repeat"/>
    <property type="match status" value="1"/>
</dbReference>
<dbReference type="CDD" id="cd11627">
    <property type="entry name" value="HR1_Ste20-like"/>
    <property type="match status" value="1"/>
</dbReference>
<evidence type="ECO:0000259" key="4">
    <source>
        <dbReference type="SMART" id="SM00742"/>
    </source>
</evidence>
<feature type="domain" description="Rapamycin-insensitive companion of mTOR" evidence="7">
    <location>
        <begin position="1082"/>
        <end position="1154"/>
    </location>
</feature>
<feature type="domain" description="Rapamycin-insensitive companion of mTOR N-terminal" evidence="6">
    <location>
        <begin position="226"/>
        <end position="588"/>
    </location>
</feature>
<gene>
    <name evidence="8" type="ORF">EJ06DRAFT_513610</name>
</gene>
<dbReference type="Pfam" id="PF14663">
    <property type="entry name" value="RasGEF_N_2"/>
    <property type="match status" value="1"/>
</dbReference>
<dbReference type="GO" id="GO:0038203">
    <property type="term" value="P:TORC2 signaling"/>
    <property type="evidence" value="ECO:0007669"/>
    <property type="project" value="TreeGrafter"/>
</dbReference>
<feature type="coiled-coil region" evidence="2">
    <location>
        <begin position="130"/>
        <end position="168"/>
    </location>
</feature>
<feature type="region of interest" description="Disordered" evidence="3">
    <location>
        <begin position="1"/>
        <end position="101"/>
    </location>
</feature>
<dbReference type="Pfam" id="PF14666">
    <property type="entry name" value="RICTOR_M"/>
    <property type="match status" value="1"/>
</dbReference>
<proteinExistence type="inferred from homology"/>
<evidence type="ECO:0000259" key="5">
    <source>
        <dbReference type="SMART" id="SM01307"/>
    </source>
</evidence>
<dbReference type="SUPFAM" id="SSF48371">
    <property type="entry name" value="ARM repeat"/>
    <property type="match status" value="1"/>
</dbReference>
<sequence>MMPPPNRVPASGASSVAVSQADATPTLDQANYLQPALRYGRDARSMSSAGAYPPRNQSLATAVQPASFAPASFRSETPRPDFGTAPGGLEEDARSISEKRQAEIRSEIEKETKIKTGSENLLEALNSKNAKQFKEQKLRAEAELNMSNRKLAELRAGLEQEIMRSKESQPANEGRLSFIFNGATPRPLSRQTFAPVDPPLEESPTFALAELLQAIETDDMSPECYVDASNRLVDLFKLHPTLRYDLDWTAYGPCLQRLLFNESREVIAASYRVLRHSITDRRSLQTIRALNTDILVISSLVKESKASVEREQALNFVRSFLDIKDGVHELSRGVVRIIVAIAEHGDDRLRNIAILTLAEILTKKPEILVAAGGLGTLTDALGDGNYRAAPSLTSAFVFLLDIPSRRRFLRSGHELETPLASFTEGTGHTSEEKLKTCASVIAALLRSWPGLIALSVNNFLAIRSLVECLYIELPQVRNTLLELLTDILRIKPPSWSSSFVAGRRLTTYARVTNLKSEVPPAENAEASEERNQRNLVEHFTAVVLAVLLHAGLMEALLYAEERPLSPALRRKTTLVLGEVLKLSNEMLPSSWSAKLQVLPGLIRAAARFDTPERFVAIGTIYQVDSVNRTLYRSDPSTAVQSIKLSNGGSIEPDSARQADQTKAQQGMQVDETHFRTMMLESGVLATINFTKWRWDVIQSIIDGPLRNPKRLDEAIRSTKFLHRIVGFYRPFKYRFSMAKNTKPNQRYVRVGCALMQALLANQEGVRYLGESKLVRQLGECLSQIDRLSGFTSETPLFSADRMTETLTGGYFAMLGAMTKDIKGLQILERWKIFNMFYHIVELQDRDDLIRALLGGLSYAVDSHLRILLSKAMTSGSKPIRIFATRLLRKYACSAPTDASDTPSTIEWAIRLLVTQLYDPEIEVCEVAIKILEESCHQKHSLEYIVKCRPALDHLGEIGAPLLLRFLSTSVGYKYLDELDYITREMDDWFLGRNDSYVALIEASLARALMDVPPPALAPNAWAGMEEAMLAEVQEYGVVPPHFYRELTRTTEGCRLLEQKGHFDEFVSTIREFGMEEEDEELLVKVKGCLWAVGNVGSMELGAPFLESSDVVRWIVRIAEGSAVMTMRGTAFYVLGLISRSLHGQEILLELGWDGTVNMRGESLGFCMPIDFKKLFSIKPWSATHDPSPSLGTMRPRSKGSVPKDPTEARILLSVSNLGNTVLAKKAMNDLHGFKSKYPTYFHSRDFFNTVMRVLEEHHFRLPLCRFVLDLFDRKVMRQIVLKEEEEKSDEKESTSEEEEEEEEEKEKVEKVVQSKLSSSEEETETDDDDDDDAESTPESST</sequence>
<feature type="domain" description="REM-1" evidence="4">
    <location>
        <begin position="99"/>
        <end position="168"/>
    </location>
</feature>
<feature type="domain" description="Rapamycin-insensitive companion of mTOR middle" evidence="5">
    <location>
        <begin position="669"/>
        <end position="893"/>
    </location>
</feature>
<dbReference type="Pfam" id="PF02185">
    <property type="entry name" value="HR1"/>
    <property type="match status" value="1"/>
</dbReference>
<dbReference type="Pfam" id="PF14668">
    <property type="entry name" value="RICTOR_V"/>
    <property type="match status" value="1"/>
</dbReference>
<dbReference type="InterPro" id="IPR029451">
    <property type="entry name" value="RICTOR_M"/>
</dbReference>
<evidence type="ECO:0000256" key="2">
    <source>
        <dbReference type="SAM" id="Coils"/>
    </source>
</evidence>
<feature type="region of interest" description="Disordered" evidence="3">
    <location>
        <begin position="1184"/>
        <end position="1204"/>
    </location>
</feature>
<comment type="similarity">
    <text evidence="1">Belongs to the RICTOR family.</text>
</comment>
<organism evidence="8 9">
    <name type="scientific">Trichodelitschia bisporula</name>
    <dbReference type="NCBI Taxonomy" id="703511"/>
    <lineage>
        <taxon>Eukaryota</taxon>
        <taxon>Fungi</taxon>
        <taxon>Dikarya</taxon>
        <taxon>Ascomycota</taxon>
        <taxon>Pezizomycotina</taxon>
        <taxon>Dothideomycetes</taxon>
        <taxon>Dothideomycetes incertae sedis</taxon>
        <taxon>Phaeotrichales</taxon>
        <taxon>Phaeotrichaceae</taxon>
        <taxon>Trichodelitschia</taxon>
    </lineage>
</organism>
<feature type="compositionally biased region" description="Acidic residues" evidence="3">
    <location>
        <begin position="1319"/>
        <end position="1335"/>
    </location>
</feature>
<dbReference type="PANTHER" id="PTHR13298:SF11">
    <property type="entry name" value="RAPAMYCIN-INSENSITIVE COMPANION OF MTOR"/>
    <property type="match status" value="1"/>
</dbReference>
<dbReference type="Gene3D" id="1.25.10.10">
    <property type="entry name" value="Leucine-rich Repeat Variant"/>
    <property type="match status" value="1"/>
</dbReference>
<evidence type="ECO:0000313" key="8">
    <source>
        <dbReference type="EMBL" id="KAF2398521.1"/>
    </source>
</evidence>
<dbReference type="InterPro" id="IPR029453">
    <property type="entry name" value="Rictor_IV"/>
</dbReference>
<evidence type="ECO:0008006" key="10">
    <source>
        <dbReference type="Google" id="ProtNLM"/>
    </source>
</evidence>
<evidence type="ECO:0000256" key="1">
    <source>
        <dbReference type="ARBA" id="ARBA00008878"/>
    </source>
</evidence>
<dbReference type="Proteomes" id="UP000799640">
    <property type="component" value="Unassembled WGS sequence"/>
</dbReference>
<evidence type="ECO:0000259" key="6">
    <source>
        <dbReference type="SMART" id="SM01308"/>
    </source>
</evidence>
<dbReference type="GO" id="GO:0031932">
    <property type="term" value="C:TORC2 complex"/>
    <property type="evidence" value="ECO:0007669"/>
    <property type="project" value="InterPro"/>
</dbReference>
<protein>
    <recommendedName>
        <fullName evidence="10">Cytosolic regulator pianissimo</fullName>
    </recommendedName>
</protein>
<dbReference type="PANTHER" id="PTHR13298">
    <property type="entry name" value="CYTOSOLIC REGULATOR PIANISSIMO"/>
    <property type="match status" value="1"/>
</dbReference>
<keyword evidence="9" id="KW-1185">Reference proteome</keyword>
<dbReference type="Pfam" id="PF14664">
    <property type="entry name" value="RICTOR_N"/>
    <property type="match status" value="1"/>
</dbReference>
<evidence type="ECO:0000256" key="3">
    <source>
        <dbReference type="SAM" id="MobiDB-lite"/>
    </source>
</evidence>
<feature type="compositionally biased region" description="Basic and acidic residues" evidence="3">
    <location>
        <begin position="1284"/>
        <end position="1294"/>
    </location>
</feature>
<dbReference type="SMART" id="SM01308">
    <property type="entry name" value="RICTOR_N"/>
    <property type="match status" value="1"/>
</dbReference>
<evidence type="ECO:0000313" key="9">
    <source>
        <dbReference type="Proteomes" id="UP000799640"/>
    </source>
</evidence>
<feature type="compositionally biased region" description="Low complexity" evidence="3">
    <location>
        <begin position="8"/>
        <end position="23"/>
    </location>
</feature>
<feature type="compositionally biased region" description="Basic and acidic residues" evidence="3">
    <location>
        <begin position="91"/>
        <end position="101"/>
    </location>
</feature>
<reference evidence="8" key="1">
    <citation type="journal article" date="2020" name="Stud. Mycol.">
        <title>101 Dothideomycetes genomes: a test case for predicting lifestyles and emergence of pathogens.</title>
        <authorList>
            <person name="Haridas S."/>
            <person name="Albert R."/>
            <person name="Binder M."/>
            <person name="Bloem J."/>
            <person name="Labutti K."/>
            <person name="Salamov A."/>
            <person name="Andreopoulos B."/>
            <person name="Baker S."/>
            <person name="Barry K."/>
            <person name="Bills G."/>
            <person name="Bluhm B."/>
            <person name="Cannon C."/>
            <person name="Castanera R."/>
            <person name="Culley D."/>
            <person name="Daum C."/>
            <person name="Ezra D."/>
            <person name="Gonzalez J."/>
            <person name="Henrissat B."/>
            <person name="Kuo A."/>
            <person name="Liang C."/>
            <person name="Lipzen A."/>
            <person name="Lutzoni F."/>
            <person name="Magnuson J."/>
            <person name="Mondo S."/>
            <person name="Nolan M."/>
            <person name="Ohm R."/>
            <person name="Pangilinan J."/>
            <person name="Park H.-J."/>
            <person name="Ramirez L."/>
            <person name="Alfaro M."/>
            <person name="Sun H."/>
            <person name="Tritt A."/>
            <person name="Yoshinaga Y."/>
            <person name="Zwiers L.-H."/>
            <person name="Turgeon B."/>
            <person name="Goodwin S."/>
            <person name="Spatafora J."/>
            <person name="Crous P."/>
            <person name="Grigoriev I."/>
        </authorList>
    </citation>
    <scope>NUCLEOTIDE SEQUENCE</scope>
    <source>
        <strain evidence="8">CBS 262.69</strain>
    </source>
</reference>
<dbReference type="InterPro" id="IPR011072">
    <property type="entry name" value="HR1_rho-bd"/>
</dbReference>
<dbReference type="InterPro" id="IPR028267">
    <property type="entry name" value="Pianissimo_N"/>
</dbReference>
<feature type="region of interest" description="Disordered" evidence="3">
    <location>
        <begin position="1284"/>
        <end position="1341"/>
    </location>
</feature>
<dbReference type="SMART" id="SM01307">
    <property type="entry name" value="RICTOR_M"/>
    <property type="match status" value="1"/>
</dbReference>
<dbReference type="SMART" id="SM01303">
    <property type="entry name" value="RasGEF_N_2"/>
    <property type="match status" value="1"/>
</dbReference>